<sequence length="45" mass="5140">MVFQTLKVIAKCINKASSCPENSVLHFPWHTNRNHHLALLISQPD</sequence>
<reference evidence="1 2" key="1">
    <citation type="submission" date="2011-02" db="EMBL/GenBank/DDBJ databases">
        <authorList>
            <person name="Muzny D."/>
            <person name="Qin X."/>
            <person name="Deng J."/>
            <person name="Jiang H."/>
            <person name="Liu Y."/>
            <person name="Qu J."/>
            <person name="Song X.-Z."/>
            <person name="Zhang L."/>
            <person name="Thornton R."/>
            <person name="Coyle M."/>
            <person name="Francisco L."/>
            <person name="Jackson L."/>
            <person name="Javaid M."/>
            <person name="Korchina V."/>
            <person name="Kovar C."/>
            <person name="Mata R."/>
            <person name="Mathew T."/>
            <person name="Ngo R."/>
            <person name="Nguyen L."/>
            <person name="Nguyen N."/>
            <person name="Okwuonu G."/>
            <person name="Ongeri F."/>
            <person name="Pham C."/>
            <person name="Simmons D."/>
            <person name="Wilczek-Boney K."/>
            <person name="Hale W."/>
            <person name="Jakkamsetti A."/>
            <person name="Pham P."/>
            <person name="Ruth R."/>
            <person name="San Lucas F."/>
            <person name="Warren J."/>
            <person name="Zhang J."/>
            <person name="Zhao Z."/>
            <person name="Zhou C."/>
            <person name="Zhu D."/>
            <person name="Lee S."/>
            <person name="Bess C."/>
            <person name="Blankenburg K."/>
            <person name="Forbes L."/>
            <person name="Fu Q."/>
            <person name="Gubbala S."/>
            <person name="Hirani K."/>
            <person name="Jayaseelan J.C."/>
            <person name="Lara F."/>
            <person name="Munidasa M."/>
            <person name="Palculict T."/>
            <person name="Patil S."/>
            <person name="Pu L.-L."/>
            <person name="Saada N."/>
            <person name="Tang L."/>
            <person name="Weissenberger G."/>
            <person name="Zhu Y."/>
            <person name="Hemphill L."/>
            <person name="Shang Y."/>
            <person name="Youmans B."/>
            <person name="Ayvaz T."/>
            <person name="Ross M."/>
            <person name="Santibanez J."/>
            <person name="Aqrawi P."/>
            <person name="Gross S."/>
            <person name="Joshi V."/>
            <person name="Fowler G."/>
            <person name="Nazareth L."/>
            <person name="Reid J."/>
            <person name="Worley K."/>
            <person name="Petrosino J."/>
            <person name="Highlander S."/>
            <person name="Gibbs R."/>
        </authorList>
    </citation>
    <scope>NUCLEOTIDE SEQUENCE [LARGE SCALE GENOMIC DNA]</scope>
    <source>
        <strain evidence="1 2">SK160</strain>
    </source>
</reference>
<organism evidence="1 2">
    <name type="scientific">Streptococcus sanguinis SK160</name>
    <dbReference type="NCBI Taxonomy" id="888812"/>
    <lineage>
        <taxon>Bacteria</taxon>
        <taxon>Bacillati</taxon>
        <taxon>Bacillota</taxon>
        <taxon>Bacilli</taxon>
        <taxon>Lactobacillales</taxon>
        <taxon>Streptococcaceae</taxon>
        <taxon>Streptococcus</taxon>
    </lineage>
</organism>
<evidence type="ECO:0000313" key="1">
    <source>
        <dbReference type="EMBL" id="EGD38100.1"/>
    </source>
</evidence>
<accession>F0IW85</accession>
<evidence type="ECO:0000313" key="2">
    <source>
        <dbReference type="Proteomes" id="UP000004562"/>
    </source>
</evidence>
<proteinExistence type="predicted"/>
<protein>
    <submittedName>
        <fullName evidence="1">Uncharacterized protein</fullName>
    </submittedName>
</protein>
<dbReference type="HOGENOM" id="CLU_3206020_0_0_9"/>
<dbReference type="AlphaFoldDB" id="F0IW85"/>
<comment type="caution">
    <text evidence="1">The sequence shown here is derived from an EMBL/GenBank/DDBJ whole genome shotgun (WGS) entry which is preliminary data.</text>
</comment>
<name>F0IW85_STRSA</name>
<dbReference type="Proteomes" id="UP000004562">
    <property type="component" value="Unassembled WGS sequence"/>
</dbReference>
<gene>
    <name evidence="1" type="ORF">HMPREF9384_2097</name>
</gene>
<dbReference type="EMBL" id="AEXZ01000011">
    <property type="protein sequence ID" value="EGD38100.1"/>
    <property type="molecule type" value="Genomic_DNA"/>
</dbReference>